<dbReference type="Pfam" id="PF07730">
    <property type="entry name" value="HisKA_3"/>
    <property type="match status" value="1"/>
</dbReference>
<dbReference type="CDD" id="cd16917">
    <property type="entry name" value="HATPase_UhpB-NarQ-NarX-like"/>
    <property type="match status" value="1"/>
</dbReference>
<evidence type="ECO:0000256" key="1">
    <source>
        <dbReference type="ARBA" id="ARBA00000085"/>
    </source>
</evidence>
<evidence type="ECO:0000256" key="2">
    <source>
        <dbReference type="ARBA" id="ARBA00012438"/>
    </source>
</evidence>
<reference evidence="11" key="1">
    <citation type="journal article" date="2019" name="Int. J. Syst. Evol. Microbiol.">
        <title>The Global Catalogue of Microorganisms (GCM) 10K type strain sequencing project: providing services to taxonomists for standard genome sequencing and annotation.</title>
        <authorList>
            <consortium name="The Broad Institute Genomics Platform"/>
            <consortium name="The Broad Institute Genome Sequencing Center for Infectious Disease"/>
            <person name="Wu L."/>
            <person name="Ma J."/>
        </authorList>
    </citation>
    <scope>NUCLEOTIDE SEQUENCE [LARGE SCALE GENOMIC DNA]</scope>
    <source>
        <strain evidence="11">JCM 17543</strain>
    </source>
</reference>
<keyword evidence="6" id="KW-0418">Kinase</keyword>
<name>A0ABP7L8M4_9SPHN</name>
<accession>A0ABP7L8M4</accession>
<proteinExistence type="predicted"/>
<dbReference type="Pfam" id="PF02518">
    <property type="entry name" value="HATPase_c"/>
    <property type="match status" value="1"/>
</dbReference>
<evidence type="ECO:0000313" key="10">
    <source>
        <dbReference type="EMBL" id="GAA3896965.1"/>
    </source>
</evidence>
<dbReference type="Proteomes" id="UP001500827">
    <property type="component" value="Unassembled WGS sequence"/>
</dbReference>
<keyword evidence="3" id="KW-0597">Phosphoprotein</keyword>
<dbReference type="Gene3D" id="3.30.450.20">
    <property type="entry name" value="PAS domain"/>
    <property type="match status" value="1"/>
</dbReference>
<sequence>MQELIDDLPEQIAILDDGFNILAVNRAWRDVVTRHGYVNALPGYNYHTVCAQHAAAGYEPAAEAVAALDGLRSGKHSFWQLNYNGRERWDGRDFQICFHRIVRGDNNFTLVTRFDLTEINELRRLKSEFNRALEQGQASERLRLGRELHDGTSQVLTAIGLLICRLKREPLSAQTSALVEELQELLGEAHQEIRSISYLAHPPALDKLGLANAMKLLAEGFARRTGLEASFEILGEYDPVSATAKAAIYRLAQEALSNVHRHAHANRIRVQIFCRASATHFVIADDGVGIKPEALAGGCSGVGLASMRSRMAEIGARLTVRNLQPGTAIVASLPKGL</sequence>
<dbReference type="InterPro" id="IPR003594">
    <property type="entry name" value="HATPase_dom"/>
</dbReference>
<evidence type="ECO:0000256" key="5">
    <source>
        <dbReference type="ARBA" id="ARBA00022741"/>
    </source>
</evidence>
<comment type="caution">
    <text evidence="10">The sequence shown here is derived from an EMBL/GenBank/DDBJ whole genome shotgun (WGS) entry which is preliminary data.</text>
</comment>
<dbReference type="EC" id="2.7.13.3" evidence="2"/>
<dbReference type="Gene3D" id="1.20.5.1930">
    <property type="match status" value="1"/>
</dbReference>
<dbReference type="EMBL" id="BAABBM010000001">
    <property type="protein sequence ID" value="GAA3896965.1"/>
    <property type="molecule type" value="Genomic_DNA"/>
</dbReference>
<feature type="domain" description="Histidine kinase/HSP90-like ATPase" evidence="9">
    <location>
        <begin position="243"/>
        <end position="337"/>
    </location>
</feature>
<evidence type="ECO:0000259" key="9">
    <source>
        <dbReference type="SMART" id="SM00387"/>
    </source>
</evidence>
<keyword evidence="4" id="KW-0808">Transferase</keyword>
<dbReference type="InterPro" id="IPR050482">
    <property type="entry name" value="Sensor_HK_TwoCompSys"/>
</dbReference>
<evidence type="ECO:0000256" key="8">
    <source>
        <dbReference type="ARBA" id="ARBA00023012"/>
    </source>
</evidence>
<dbReference type="PANTHER" id="PTHR24421">
    <property type="entry name" value="NITRATE/NITRITE SENSOR PROTEIN NARX-RELATED"/>
    <property type="match status" value="1"/>
</dbReference>
<dbReference type="PANTHER" id="PTHR24421:SF10">
    <property type="entry name" value="NITRATE_NITRITE SENSOR PROTEIN NARQ"/>
    <property type="match status" value="1"/>
</dbReference>
<dbReference type="InterPro" id="IPR011712">
    <property type="entry name" value="Sig_transdc_His_kin_sub3_dim/P"/>
</dbReference>
<keyword evidence="11" id="KW-1185">Reference proteome</keyword>
<gene>
    <name evidence="10" type="ORF">GCM10022276_14940</name>
</gene>
<dbReference type="InterPro" id="IPR036890">
    <property type="entry name" value="HATPase_C_sf"/>
</dbReference>
<evidence type="ECO:0000256" key="7">
    <source>
        <dbReference type="ARBA" id="ARBA00022840"/>
    </source>
</evidence>
<keyword evidence="5" id="KW-0547">Nucleotide-binding</keyword>
<organism evidence="10 11">
    <name type="scientific">Sphingomonas limnosediminicola</name>
    <dbReference type="NCBI Taxonomy" id="940133"/>
    <lineage>
        <taxon>Bacteria</taxon>
        <taxon>Pseudomonadati</taxon>
        <taxon>Pseudomonadota</taxon>
        <taxon>Alphaproteobacteria</taxon>
        <taxon>Sphingomonadales</taxon>
        <taxon>Sphingomonadaceae</taxon>
        <taxon>Sphingomonas</taxon>
    </lineage>
</organism>
<comment type="catalytic activity">
    <reaction evidence="1">
        <text>ATP + protein L-histidine = ADP + protein N-phospho-L-histidine.</text>
        <dbReference type="EC" id="2.7.13.3"/>
    </reaction>
</comment>
<dbReference type="RefSeq" id="WP_344699054.1">
    <property type="nucleotide sequence ID" value="NZ_BAABBM010000001.1"/>
</dbReference>
<dbReference type="SMART" id="SM00387">
    <property type="entry name" value="HATPase_c"/>
    <property type="match status" value="1"/>
</dbReference>
<evidence type="ECO:0000313" key="11">
    <source>
        <dbReference type="Proteomes" id="UP001500827"/>
    </source>
</evidence>
<protein>
    <recommendedName>
        <fullName evidence="2">histidine kinase</fullName>
        <ecNumber evidence="2">2.7.13.3</ecNumber>
    </recommendedName>
</protein>
<keyword evidence="8" id="KW-0902">Two-component regulatory system</keyword>
<dbReference type="Gene3D" id="3.30.565.10">
    <property type="entry name" value="Histidine kinase-like ATPase, C-terminal domain"/>
    <property type="match status" value="1"/>
</dbReference>
<keyword evidence="7" id="KW-0067">ATP-binding</keyword>
<evidence type="ECO:0000256" key="4">
    <source>
        <dbReference type="ARBA" id="ARBA00022679"/>
    </source>
</evidence>
<dbReference type="SUPFAM" id="SSF55874">
    <property type="entry name" value="ATPase domain of HSP90 chaperone/DNA topoisomerase II/histidine kinase"/>
    <property type="match status" value="1"/>
</dbReference>
<evidence type="ECO:0000256" key="6">
    <source>
        <dbReference type="ARBA" id="ARBA00022777"/>
    </source>
</evidence>
<evidence type="ECO:0000256" key="3">
    <source>
        <dbReference type="ARBA" id="ARBA00022553"/>
    </source>
</evidence>